<dbReference type="Gene3D" id="2.120.10.10">
    <property type="match status" value="1"/>
</dbReference>
<accession>A0AAJ0D1G0</accession>
<name>A0AAJ0D1G0_9HYPO</name>
<feature type="compositionally biased region" description="Basic and acidic residues" evidence="1">
    <location>
        <begin position="470"/>
        <end position="490"/>
    </location>
</feature>
<feature type="compositionally biased region" description="Basic and acidic residues" evidence="1">
    <location>
        <begin position="501"/>
        <end position="515"/>
    </location>
</feature>
<keyword evidence="4" id="KW-1185">Reference proteome</keyword>
<feature type="region of interest" description="Disordered" evidence="1">
    <location>
        <begin position="465"/>
        <end position="515"/>
    </location>
</feature>
<feature type="chain" id="PRO_5042509480" description="Sialidase domain-containing protein" evidence="2">
    <location>
        <begin position="28"/>
        <end position="515"/>
    </location>
</feature>
<dbReference type="AlphaFoldDB" id="A0AAJ0D1G0"/>
<evidence type="ECO:0000256" key="2">
    <source>
        <dbReference type="SAM" id="SignalP"/>
    </source>
</evidence>
<gene>
    <name evidence="3" type="ORF">QQS21_000768</name>
</gene>
<dbReference type="EMBL" id="JASWJB010000007">
    <property type="protein sequence ID" value="KAK2616334.1"/>
    <property type="molecule type" value="Genomic_DNA"/>
</dbReference>
<reference evidence="3" key="1">
    <citation type="submission" date="2023-06" db="EMBL/GenBank/DDBJ databases">
        <title>Conoideocrella luteorostrata (Hypocreales: Clavicipitaceae), a potential biocontrol fungus for elongate hemlock scale in United States Christmas tree production areas.</title>
        <authorList>
            <person name="Barrett H."/>
            <person name="Lovett B."/>
            <person name="Macias A.M."/>
            <person name="Stajich J.E."/>
            <person name="Kasson M.T."/>
        </authorList>
    </citation>
    <scope>NUCLEOTIDE SEQUENCE</scope>
    <source>
        <strain evidence="3">ARSEF 14590</strain>
    </source>
</reference>
<dbReference type="InterPro" id="IPR036278">
    <property type="entry name" value="Sialidase_sf"/>
</dbReference>
<protein>
    <recommendedName>
        <fullName evidence="5">Sialidase domain-containing protein</fullName>
    </recommendedName>
</protein>
<comment type="caution">
    <text evidence="3">The sequence shown here is derived from an EMBL/GenBank/DDBJ whole genome shotgun (WGS) entry which is preliminary data.</text>
</comment>
<feature type="signal peptide" evidence="2">
    <location>
        <begin position="1"/>
        <end position="27"/>
    </location>
</feature>
<dbReference type="CDD" id="cd15482">
    <property type="entry name" value="Sialidase_non-viral"/>
    <property type="match status" value="1"/>
</dbReference>
<keyword evidence="2" id="KW-0732">Signal</keyword>
<dbReference type="GO" id="GO:0009313">
    <property type="term" value="P:oligosaccharide catabolic process"/>
    <property type="evidence" value="ECO:0007669"/>
    <property type="project" value="TreeGrafter"/>
</dbReference>
<sequence length="515" mass="58825">MRNTTFLVMSYLTALALILLSVKQASAEIGKIGKGLYKYDRDSTNWFEWGWHDEDVRFVPRPYHYHLFRSNNMKRPDKGLGGHTYHSFRNPSMVNSRTGRLLAFGEGRRYDNREFGYIDIVLKRNTDLDEFQSHYITDYAHKWQPMQELFPGLNGTWTNPTAVPDGGTIYLFMNWNRADYSRNGNDTLITGEKTKKIDNTEEGRRRVYLSESVDDGKTWSPPKDMTEIVTPPGSGWDVVGPGRGIKLRYTAEIVVPAMGRNIIGRGKAGKRTWSYQLLNGSGEEGTIVQTPDDRLFRNDRANPGDGYRRVSRGTLDEGFEPFYLDKNLPDPGDINSGGHMIMYSYRNWSNPFPENHRIIFINPASNSSNDALRAQISYYYDASSFGVWHDFKDSPPRCKMGGFDTGRATSAFIPGATKDFLGILSELAFNQTGGGSRVDHFTLYYRFTVLAWILDGHTLGVMTDVEEEDPEKRIDPDGMRRYPNPEDDPRPIQYPNPKRGLQRDWSGKKLREYGG</sequence>
<dbReference type="PANTHER" id="PTHR10628">
    <property type="entry name" value="SIALIDASE"/>
    <property type="match status" value="1"/>
</dbReference>
<dbReference type="InterPro" id="IPR026856">
    <property type="entry name" value="Sialidase_fam"/>
</dbReference>
<dbReference type="SUPFAM" id="SSF50939">
    <property type="entry name" value="Sialidases"/>
    <property type="match status" value="1"/>
</dbReference>
<evidence type="ECO:0000256" key="1">
    <source>
        <dbReference type="SAM" id="MobiDB-lite"/>
    </source>
</evidence>
<dbReference type="GO" id="GO:0016020">
    <property type="term" value="C:membrane"/>
    <property type="evidence" value="ECO:0007669"/>
    <property type="project" value="TreeGrafter"/>
</dbReference>
<proteinExistence type="predicted"/>
<dbReference type="GO" id="GO:0006689">
    <property type="term" value="P:ganglioside catabolic process"/>
    <property type="evidence" value="ECO:0007669"/>
    <property type="project" value="TreeGrafter"/>
</dbReference>
<dbReference type="Proteomes" id="UP001251528">
    <property type="component" value="Unassembled WGS sequence"/>
</dbReference>
<evidence type="ECO:0000313" key="4">
    <source>
        <dbReference type="Proteomes" id="UP001251528"/>
    </source>
</evidence>
<evidence type="ECO:0000313" key="3">
    <source>
        <dbReference type="EMBL" id="KAK2616334.1"/>
    </source>
</evidence>
<dbReference type="PANTHER" id="PTHR10628:SF30">
    <property type="entry name" value="EXO-ALPHA-SIALIDASE"/>
    <property type="match status" value="1"/>
</dbReference>
<evidence type="ECO:0008006" key="5">
    <source>
        <dbReference type="Google" id="ProtNLM"/>
    </source>
</evidence>
<dbReference type="GO" id="GO:0005737">
    <property type="term" value="C:cytoplasm"/>
    <property type="evidence" value="ECO:0007669"/>
    <property type="project" value="TreeGrafter"/>
</dbReference>
<dbReference type="GO" id="GO:0004308">
    <property type="term" value="F:exo-alpha-sialidase activity"/>
    <property type="evidence" value="ECO:0007669"/>
    <property type="project" value="InterPro"/>
</dbReference>
<organism evidence="3 4">
    <name type="scientific">Conoideocrella luteorostrata</name>
    <dbReference type="NCBI Taxonomy" id="1105319"/>
    <lineage>
        <taxon>Eukaryota</taxon>
        <taxon>Fungi</taxon>
        <taxon>Dikarya</taxon>
        <taxon>Ascomycota</taxon>
        <taxon>Pezizomycotina</taxon>
        <taxon>Sordariomycetes</taxon>
        <taxon>Hypocreomycetidae</taxon>
        <taxon>Hypocreales</taxon>
        <taxon>Clavicipitaceae</taxon>
        <taxon>Conoideocrella</taxon>
    </lineage>
</organism>